<evidence type="ECO:0000256" key="6">
    <source>
        <dbReference type="HAMAP-Rule" id="MF_03056"/>
    </source>
</evidence>
<dbReference type="GO" id="GO:0005634">
    <property type="term" value="C:nucleus"/>
    <property type="evidence" value="ECO:0007669"/>
    <property type="project" value="UniProtKB-SubCell"/>
</dbReference>
<dbReference type="GO" id="GO:0106004">
    <property type="term" value="P:tRNA (guanine-N7)-methylation"/>
    <property type="evidence" value="ECO:0007669"/>
    <property type="project" value="UniProtKB-UniRule"/>
</dbReference>
<dbReference type="OMA" id="SERCMPK"/>
<accession>C4JVS2</accession>
<proteinExistence type="inferred from homology"/>
<evidence type="ECO:0000256" key="1">
    <source>
        <dbReference type="ARBA" id="ARBA00004123"/>
    </source>
</evidence>
<name>C4JVS2_UNCRE</name>
<reference evidence="9" key="1">
    <citation type="journal article" date="2009" name="Genome Res.">
        <title>Comparative genomic analyses of the human fungal pathogens Coccidioides and their relatives.</title>
        <authorList>
            <person name="Sharpton T.J."/>
            <person name="Stajich J.E."/>
            <person name="Rounsley S.D."/>
            <person name="Gardner M.J."/>
            <person name="Wortman J.R."/>
            <person name="Jordar V.S."/>
            <person name="Maiti R."/>
            <person name="Kodira C.D."/>
            <person name="Neafsey D.E."/>
            <person name="Zeng Q."/>
            <person name="Hung C.-Y."/>
            <person name="McMahan C."/>
            <person name="Muszewska A."/>
            <person name="Grynberg M."/>
            <person name="Mandel M.A."/>
            <person name="Kellner E.M."/>
            <person name="Barker B.M."/>
            <person name="Galgiani J.N."/>
            <person name="Orbach M.J."/>
            <person name="Kirkland T.N."/>
            <person name="Cole G.T."/>
            <person name="Henn M.R."/>
            <person name="Birren B.W."/>
            <person name="Taylor J.W."/>
        </authorList>
    </citation>
    <scope>NUCLEOTIDE SEQUENCE [LARGE SCALE GENOMIC DNA]</scope>
    <source>
        <strain evidence="9">UAMH 1704</strain>
    </source>
</reference>
<dbReference type="EMBL" id="CH476618">
    <property type="protein sequence ID" value="EEP81799.1"/>
    <property type="molecule type" value="Genomic_DNA"/>
</dbReference>
<comment type="pathway">
    <text evidence="6">tRNA modification; N(7)-methylguanine-tRNA biosynthesis.</text>
</comment>
<dbReference type="InterPro" id="IPR028884">
    <property type="entry name" value="Trm82"/>
</dbReference>
<dbReference type="STRING" id="336963.C4JVS2"/>
<dbReference type="eggNOG" id="KOG3914">
    <property type="taxonomic scope" value="Eukaryota"/>
</dbReference>
<gene>
    <name evidence="8" type="ORF">UREG_06664</name>
</gene>
<sequence length="470" mass="50632">MREEPVLVAVEGPTIKVFQAQTGLQVSSWPIPADADPKLSPDVKDRSSPPEKRRRLSPPAEETEEAKSGKSTAGRPETGSAGRAWSTIPILTVSPSGDHVIVVTGEDKCLRVLELKPDGTLTQLSERFMPKRPCALAVTPDNTTILCGDKFGDVYSLPILPREEVTLPLRKGAEASKPFQPSASKLTVHTQKNLRALEQQLRNPRAAQEKSEPSFEHTLLLGHVSMLSDMILTPPSTDATAGPRQYLITSDRDEHIRVSRSLPQTHVIHGYCLGHTSFVSKLCIPSWIPKILISGGGDDFLFCWDWLEGRLLHKVPLGLGSNNPNSEENSPQPSDTGRITVSGICAVPFAGGLSAHTPGAILVALEGVSKLLTFSVSMDGILTPSNAIELSGNALDVTAADDSGKVYVSVDNIHKQGSTKELRDSAMGSKLVQCFTATNHGALAWEEADDPITDAINNRDTLGSHCQPKY</sequence>
<evidence type="ECO:0000256" key="7">
    <source>
        <dbReference type="SAM" id="MobiDB-lite"/>
    </source>
</evidence>
<evidence type="ECO:0000313" key="9">
    <source>
        <dbReference type="Proteomes" id="UP000002058"/>
    </source>
</evidence>
<comment type="subcellular location">
    <subcellularLocation>
        <location evidence="1 6">Nucleus</location>
    </subcellularLocation>
</comment>
<dbReference type="Gene3D" id="2.130.10.10">
    <property type="entry name" value="YVTN repeat-like/Quinoprotein amine dehydrogenase"/>
    <property type="match status" value="1"/>
</dbReference>
<dbReference type="SUPFAM" id="SSF50978">
    <property type="entry name" value="WD40 repeat-like"/>
    <property type="match status" value="1"/>
</dbReference>
<dbReference type="OrthoDB" id="339900at2759"/>
<evidence type="ECO:0000256" key="3">
    <source>
        <dbReference type="ARBA" id="ARBA00022694"/>
    </source>
</evidence>
<keyword evidence="2 6" id="KW-0853">WD repeat</keyword>
<dbReference type="GO" id="GO:0043527">
    <property type="term" value="C:tRNA methyltransferase complex"/>
    <property type="evidence" value="ECO:0007669"/>
    <property type="project" value="TreeGrafter"/>
</dbReference>
<dbReference type="VEuPathDB" id="FungiDB:UREG_06664"/>
<organism evidence="8 9">
    <name type="scientific">Uncinocarpus reesii (strain UAMH 1704)</name>
    <dbReference type="NCBI Taxonomy" id="336963"/>
    <lineage>
        <taxon>Eukaryota</taxon>
        <taxon>Fungi</taxon>
        <taxon>Dikarya</taxon>
        <taxon>Ascomycota</taxon>
        <taxon>Pezizomycotina</taxon>
        <taxon>Eurotiomycetes</taxon>
        <taxon>Eurotiomycetidae</taxon>
        <taxon>Onygenales</taxon>
        <taxon>Onygenaceae</taxon>
        <taxon>Uncinocarpus</taxon>
    </lineage>
</organism>
<dbReference type="Proteomes" id="UP000002058">
    <property type="component" value="Unassembled WGS sequence"/>
</dbReference>
<dbReference type="HOGENOM" id="CLU_022082_0_0_1"/>
<dbReference type="PANTHER" id="PTHR16288">
    <property type="entry name" value="WD40 REPEAT PROTEIN 4"/>
    <property type="match status" value="1"/>
</dbReference>
<dbReference type="InterPro" id="IPR015943">
    <property type="entry name" value="WD40/YVTN_repeat-like_dom_sf"/>
</dbReference>
<dbReference type="InterPro" id="IPR036322">
    <property type="entry name" value="WD40_repeat_dom_sf"/>
</dbReference>
<dbReference type="KEGG" id="ure:UREG_06664"/>
<dbReference type="GO" id="GO:0005829">
    <property type="term" value="C:cytosol"/>
    <property type="evidence" value="ECO:0007669"/>
    <property type="project" value="TreeGrafter"/>
</dbReference>
<dbReference type="UniPathway" id="UPA00989"/>
<dbReference type="GeneID" id="8444071"/>
<dbReference type="RefSeq" id="XP_002583697.1">
    <property type="nucleotide sequence ID" value="XM_002583651.1"/>
</dbReference>
<comment type="function">
    <text evidence="6">Required for the formation of N(7)-methylguanine at position 46 (m7G46) in tRNA. In the complex, it is required to stabilize and induce conformational changes of the catalytic subunit.</text>
</comment>
<feature type="region of interest" description="Disordered" evidence="7">
    <location>
        <begin position="26"/>
        <end position="83"/>
    </location>
</feature>
<keyword evidence="4 6" id="KW-0677">Repeat</keyword>
<protein>
    <submittedName>
        <fullName evidence="8">Uncharacterized protein</fullName>
    </submittedName>
</protein>
<dbReference type="HAMAP" id="MF_03056">
    <property type="entry name" value="TRM82"/>
    <property type="match status" value="1"/>
</dbReference>
<dbReference type="InParanoid" id="C4JVS2"/>
<keyword evidence="9" id="KW-1185">Reference proteome</keyword>
<dbReference type="PANTHER" id="PTHR16288:SF0">
    <property type="entry name" value="TRNA (GUANINE-N(7)-)-METHYLTRANSFERASE NON-CATALYTIC SUBUNIT WDR4"/>
    <property type="match status" value="1"/>
</dbReference>
<evidence type="ECO:0000313" key="8">
    <source>
        <dbReference type="EMBL" id="EEP81799.1"/>
    </source>
</evidence>
<comment type="similarity">
    <text evidence="6">Belongs to the WD repeat TRM82 family.</text>
</comment>
<evidence type="ECO:0000256" key="4">
    <source>
        <dbReference type="ARBA" id="ARBA00022737"/>
    </source>
</evidence>
<evidence type="ECO:0000256" key="2">
    <source>
        <dbReference type="ARBA" id="ARBA00022574"/>
    </source>
</evidence>
<keyword evidence="3 6" id="KW-0819">tRNA processing</keyword>
<keyword evidence="5 6" id="KW-0539">Nucleus</keyword>
<dbReference type="AlphaFoldDB" id="C4JVS2"/>
<evidence type="ECO:0000256" key="5">
    <source>
        <dbReference type="ARBA" id="ARBA00023242"/>
    </source>
</evidence>
<feature type="compositionally biased region" description="Basic and acidic residues" evidence="7">
    <location>
        <begin position="35"/>
        <end position="51"/>
    </location>
</feature>